<keyword evidence="1" id="KW-0479">Metal-binding</keyword>
<dbReference type="EMBL" id="JAKOGI010000253">
    <property type="protein sequence ID" value="KAJ8438449.1"/>
    <property type="molecule type" value="Genomic_DNA"/>
</dbReference>
<dbReference type="AlphaFoldDB" id="A0A9Q1QE60"/>
<dbReference type="PROSITE" id="PS50004">
    <property type="entry name" value="C2"/>
    <property type="match status" value="1"/>
</dbReference>
<comment type="caution">
    <text evidence="4">The sequence shown here is derived from an EMBL/GenBank/DDBJ whole genome shotgun (WGS) entry which is preliminary data.</text>
</comment>
<reference evidence="4" key="1">
    <citation type="submission" date="2022-04" db="EMBL/GenBank/DDBJ databases">
        <title>Carnegiea gigantea Genome sequencing and assembly v2.</title>
        <authorList>
            <person name="Copetti D."/>
            <person name="Sanderson M.J."/>
            <person name="Burquez A."/>
            <person name="Wojciechowski M.F."/>
        </authorList>
    </citation>
    <scope>NUCLEOTIDE SEQUENCE</scope>
    <source>
        <strain evidence="4">SGP5-SGP5p</strain>
        <tissue evidence="4">Aerial part</tissue>
    </source>
</reference>
<evidence type="ECO:0000313" key="5">
    <source>
        <dbReference type="Proteomes" id="UP001153076"/>
    </source>
</evidence>
<name>A0A9Q1QE60_9CARY</name>
<feature type="domain" description="C2" evidence="3">
    <location>
        <begin position="1"/>
        <end position="116"/>
    </location>
</feature>
<gene>
    <name evidence="4" type="ORF">Cgig2_027129</name>
</gene>
<evidence type="ECO:0000256" key="2">
    <source>
        <dbReference type="ARBA" id="ARBA00022837"/>
    </source>
</evidence>
<dbReference type="Gene3D" id="2.60.40.150">
    <property type="entry name" value="C2 domain"/>
    <property type="match status" value="1"/>
</dbReference>
<organism evidence="4 5">
    <name type="scientific">Carnegiea gigantea</name>
    <dbReference type="NCBI Taxonomy" id="171969"/>
    <lineage>
        <taxon>Eukaryota</taxon>
        <taxon>Viridiplantae</taxon>
        <taxon>Streptophyta</taxon>
        <taxon>Embryophyta</taxon>
        <taxon>Tracheophyta</taxon>
        <taxon>Spermatophyta</taxon>
        <taxon>Magnoliopsida</taxon>
        <taxon>eudicotyledons</taxon>
        <taxon>Gunneridae</taxon>
        <taxon>Pentapetalae</taxon>
        <taxon>Caryophyllales</taxon>
        <taxon>Cactineae</taxon>
        <taxon>Cactaceae</taxon>
        <taxon>Cactoideae</taxon>
        <taxon>Echinocereeae</taxon>
        <taxon>Carnegiea</taxon>
    </lineage>
</organism>
<evidence type="ECO:0000259" key="3">
    <source>
        <dbReference type="PROSITE" id="PS50004"/>
    </source>
</evidence>
<keyword evidence="2" id="KW-0106">Calcium</keyword>
<proteinExistence type="predicted"/>
<sequence>MGLLEILVIEAHDLPCHDLLHKMDPYVVVRYKGQERKTSVARKLKLQSGLYCIGQGGNPKWNEKLRLRAEYPGSGSDYKLNLRIMDKDTFSSDDFIGEATIYVEDLLALGVENGSYEMRTTKYKVEGFDGTYCGDIKVGVKFISQGATKEDDEEFGGWKDSYDD</sequence>
<evidence type="ECO:0000313" key="4">
    <source>
        <dbReference type="EMBL" id="KAJ8438449.1"/>
    </source>
</evidence>
<evidence type="ECO:0000256" key="1">
    <source>
        <dbReference type="ARBA" id="ARBA00022723"/>
    </source>
</evidence>
<protein>
    <recommendedName>
        <fullName evidence="3">C2 domain-containing protein</fullName>
    </recommendedName>
</protein>
<accession>A0A9Q1QE60</accession>
<dbReference type="InterPro" id="IPR035892">
    <property type="entry name" value="C2_domain_sf"/>
</dbReference>
<keyword evidence="5" id="KW-1185">Reference proteome</keyword>
<dbReference type="PANTHER" id="PTHR46502">
    <property type="entry name" value="C2 DOMAIN-CONTAINING"/>
    <property type="match status" value="1"/>
</dbReference>
<dbReference type="InterPro" id="IPR000008">
    <property type="entry name" value="C2_dom"/>
</dbReference>
<dbReference type="OrthoDB" id="419768at2759"/>
<dbReference type="Pfam" id="PF00168">
    <property type="entry name" value="C2"/>
    <property type="match status" value="1"/>
</dbReference>
<dbReference type="SMART" id="SM00239">
    <property type="entry name" value="C2"/>
    <property type="match status" value="1"/>
</dbReference>
<dbReference type="GO" id="GO:0046872">
    <property type="term" value="F:metal ion binding"/>
    <property type="evidence" value="ECO:0007669"/>
    <property type="project" value="UniProtKB-KW"/>
</dbReference>
<dbReference type="Proteomes" id="UP001153076">
    <property type="component" value="Unassembled WGS sequence"/>
</dbReference>
<dbReference type="SUPFAM" id="SSF49562">
    <property type="entry name" value="C2 domain (Calcium/lipid-binding domain, CaLB)"/>
    <property type="match status" value="1"/>
</dbReference>
<dbReference type="PANTHER" id="PTHR46502:SF15">
    <property type="entry name" value="16 KDA PHLOEM PROTEIN 1"/>
    <property type="match status" value="1"/>
</dbReference>